<dbReference type="InterPro" id="IPR006675">
    <property type="entry name" value="HDIG_dom"/>
</dbReference>
<dbReference type="InterPro" id="IPR003607">
    <property type="entry name" value="HD/PDEase_dom"/>
</dbReference>
<evidence type="ECO:0000256" key="2">
    <source>
        <dbReference type="ARBA" id="ARBA00007265"/>
    </source>
</evidence>
<dbReference type="GO" id="GO:0000049">
    <property type="term" value="F:tRNA binding"/>
    <property type="evidence" value="ECO:0007669"/>
    <property type="project" value="UniProtKB-KW"/>
</dbReference>
<evidence type="ECO:0000256" key="7">
    <source>
        <dbReference type="ARBA" id="ARBA00022723"/>
    </source>
</evidence>
<sequence>MFRRPALPPFPVGGLLVGGAARDVLRGVTPRDFDWAVPDPRNAAQVLAAQRQGSAFRLDLQRGYWRVHLAEGEQHDFVPLPADVTADLLRRDFTVNAMALTGDGRLLDPAGGQRDLKARRLRMVSASNLPADPLRAWRAARFATTLNFTLELETERVARQVAQEVAAGTLPMPAWERVRDEMQALLAHQDAAPGVQRLEDLGLLALTLPELREGQGVGHGGFHHLDVYAHNLEALHQLLARTPDAPLPLRWATLLHDVGKPRTQARDPDTGRLTFHGHDKVGAAMTGAMLERLKLSSADTRHAAKLVAAHMVPLPATPQEARRFVHRRRDLLPDLLRLMLADREAARGPQSTPASRHAYALGLERVLEALEEQPERSPPPLLSGREIMALLHLPPGPRVGVAARQLAEAAALREVTTPDEARAYLLAWQSADTG</sequence>
<keyword evidence="3" id="KW-0820">tRNA-binding</keyword>
<dbReference type="Gene3D" id="3.30.460.10">
    <property type="entry name" value="Beta Polymerase, domain 2"/>
    <property type="match status" value="1"/>
</dbReference>
<dbReference type="NCBIfam" id="TIGR00277">
    <property type="entry name" value="HDIG"/>
    <property type="match status" value="1"/>
</dbReference>
<dbReference type="Pfam" id="PF12627">
    <property type="entry name" value="PolyA_pol_RNAbd"/>
    <property type="match status" value="1"/>
</dbReference>
<dbReference type="OrthoDB" id="9805698at2"/>
<dbReference type="InterPro" id="IPR002646">
    <property type="entry name" value="PolA_pol_head_dom"/>
</dbReference>
<reference evidence="15 16" key="1">
    <citation type="submission" date="2018-09" db="EMBL/GenBank/DDBJ databases">
        <authorList>
            <person name="Zhu H."/>
        </authorList>
    </citation>
    <scope>NUCLEOTIDE SEQUENCE [LARGE SCALE GENOMIC DNA]</scope>
    <source>
        <strain evidence="15 16">K2S05-167</strain>
    </source>
</reference>
<dbReference type="PANTHER" id="PTHR47545:SF2">
    <property type="entry name" value="CC-ADDING TRNA NUCLEOTIDYLTRANSFERASE"/>
    <property type="match status" value="1"/>
</dbReference>
<evidence type="ECO:0000256" key="6">
    <source>
        <dbReference type="ARBA" id="ARBA00022695"/>
    </source>
</evidence>
<keyword evidence="8" id="KW-0547">Nucleotide-binding</keyword>
<comment type="similarity">
    <text evidence="2 11">Belongs to the tRNA nucleotidyltransferase/poly(A) polymerase family.</text>
</comment>
<evidence type="ECO:0000259" key="13">
    <source>
        <dbReference type="Pfam" id="PF01966"/>
    </source>
</evidence>
<keyword evidence="16" id="KW-1185">Reference proteome</keyword>
<keyword evidence="7" id="KW-0479">Metal-binding</keyword>
<keyword evidence="5" id="KW-0819">tRNA processing</keyword>
<dbReference type="InterPro" id="IPR032828">
    <property type="entry name" value="PolyA_RNA-bd"/>
</dbReference>
<keyword evidence="9" id="KW-0460">Magnesium</keyword>
<dbReference type="CDD" id="cd00077">
    <property type="entry name" value="HDc"/>
    <property type="match status" value="1"/>
</dbReference>
<dbReference type="SUPFAM" id="SSF81891">
    <property type="entry name" value="Poly A polymerase C-terminal region-like"/>
    <property type="match status" value="1"/>
</dbReference>
<organism evidence="15 16">
    <name type="scientific">Deinococcus cavernae</name>
    <dbReference type="NCBI Taxonomy" id="2320857"/>
    <lineage>
        <taxon>Bacteria</taxon>
        <taxon>Thermotogati</taxon>
        <taxon>Deinococcota</taxon>
        <taxon>Deinococci</taxon>
        <taxon>Deinococcales</taxon>
        <taxon>Deinococcaceae</taxon>
        <taxon>Deinococcus</taxon>
    </lineage>
</organism>
<dbReference type="Proteomes" id="UP000286287">
    <property type="component" value="Unassembled WGS sequence"/>
</dbReference>
<dbReference type="Pfam" id="PF01966">
    <property type="entry name" value="HD"/>
    <property type="match status" value="1"/>
</dbReference>
<keyword evidence="10 11" id="KW-0694">RNA-binding</keyword>
<gene>
    <name evidence="15" type="ORF">D3875_06300</name>
</gene>
<dbReference type="Pfam" id="PF01743">
    <property type="entry name" value="PolyA_pol"/>
    <property type="match status" value="1"/>
</dbReference>
<dbReference type="GO" id="GO:0046872">
    <property type="term" value="F:metal ion binding"/>
    <property type="evidence" value="ECO:0007669"/>
    <property type="project" value="UniProtKB-KW"/>
</dbReference>
<dbReference type="GO" id="GO:0000166">
    <property type="term" value="F:nucleotide binding"/>
    <property type="evidence" value="ECO:0007669"/>
    <property type="project" value="UniProtKB-KW"/>
</dbReference>
<evidence type="ECO:0000313" key="16">
    <source>
        <dbReference type="Proteomes" id="UP000286287"/>
    </source>
</evidence>
<accession>A0A418V562</accession>
<evidence type="ECO:0000256" key="9">
    <source>
        <dbReference type="ARBA" id="ARBA00022842"/>
    </source>
</evidence>
<evidence type="ECO:0000256" key="8">
    <source>
        <dbReference type="ARBA" id="ARBA00022741"/>
    </source>
</evidence>
<evidence type="ECO:0000256" key="1">
    <source>
        <dbReference type="ARBA" id="ARBA00001946"/>
    </source>
</evidence>
<protein>
    <submittedName>
        <fullName evidence="15">HD domain-containing protein</fullName>
    </submittedName>
</protein>
<evidence type="ECO:0000256" key="3">
    <source>
        <dbReference type="ARBA" id="ARBA00022555"/>
    </source>
</evidence>
<dbReference type="PANTHER" id="PTHR47545">
    <property type="entry name" value="MULTIFUNCTIONAL CCA PROTEIN"/>
    <property type="match status" value="1"/>
</dbReference>
<evidence type="ECO:0000256" key="10">
    <source>
        <dbReference type="ARBA" id="ARBA00022884"/>
    </source>
</evidence>
<keyword evidence="6" id="KW-0548">Nucleotidyltransferase</keyword>
<dbReference type="InterPro" id="IPR006674">
    <property type="entry name" value="HD_domain"/>
</dbReference>
<comment type="cofactor">
    <cofactor evidence="1">
        <name>Mg(2+)</name>
        <dbReference type="ChEBI" id="CHEBI:18420"/>
    </cofactor>
</comment>
<feature type="domain" description="Poly A polymerase head" evidence="12">
    <location>
        <begin position="16"/>
        <end position="122"/>
    </location>
</feature>
<proteinExistence type="inferred from homology"/>
<dbReference type="RefSeq" id="WP_119762216.1">
    <property type="nucleotide sequence ID" value="NZ_QYUJ01000014.1"/>
</dbReference>
<evidence type="ECO:0000256" key="11">
    <source>
        <dbReference type="RuleBase" id="RU003953"/>
    </source>
</evidence>
<evidence type="ECO:0000256" key="5">
    <source>
        <dbReference type="ARBA" id="ARBA00022694"/>
    </source>
</evidence>
<dbReference type="GO" id="GO:0008033">
    <property type="term" value="P:tRNA processing"/>
    <property type="evidence" value="ECO:0007669"/>
    <property type="project" value="UniProtKB-KW"/>
</dbReference>
<dbReference type="AlphaFoldDB" id="A0A418V562"/>
<keyword evidence="4 11" id="KW-0808">Transferase</keyword>
<dbReference type="InterPro" id="IPR050124">
    <property type="entry name" value="tRNA_CCA-adding_enzyme"/>
</dbReference>
<dbReference type="Gene3D" id="1.10.3090.10">
    <property type="entry name" value="cca-adding enzyme, domain 2"/>
    <property type="match status" value="1"/>
</dbReference>
<dbReference type="InterPro" id="IPR043519">
    <property type="entry name" value="NT_sf"/>
</dbReference>
<feature type="domain" description="tRNA nucleotidyltransferase/poly(A) polymerase RNA and SrmB- binding" evidence="14">
    <location>
        <begin position="147"/>
        <end position="211"/>
    </location>
</feature>
<evidence type="ECO:0000256" key="4">
    <source>
        <dbReference type="ARBA" id="ARBA00022679"/>
    </source>
</evidence>
<name>A0A418V562_9DEIO</name>
<evidence type="ECO:0000259" key="14">
    <source>
        <dbReference type="Pfam" id="PF12627"/>
    </source>
</evidence>
<dbReference type="SUPFAM" id="SSF81301">
    <property type="entry name" value="Nucleotidyltransferase"/>
    <property type="match status" value="1"/>
</dbReference>
<evidence type="ECO:0000259" key="12">
    <source>
        <dbReference type="Pfam" id="PF01743"/>
    </source>
</evidence>
<comment type="caution">
    <text evidence="15">The sequence shown here is derived from an EMBL/GenBank/DDBJ whole genome shotgun (WGS) entry which is preliminary data.</text>
</comment>
<feature type="domain" description="HD" evidence="13">
    <location>
        <begin position="239"/>
        <end position="346"/>
    </location>
</feature>
<dbReference type="EMBL" id="QYUJ01000014">
    <property type="protein sequence ID" value="RJF71240.1"/>
    <property type="molecule type" value="Genomic_DNA"/>
</dbReference>
<dbReference type="GO" id="GO:0016779">
    <property type="term" value="F:nucleotidyltransferase activity"/>
    <property type="evidence" value="ECO:0007669"/>
    <property type="project" value="UniProtKB-KW"/>
</dbReference>
<evidence type="ECO:0000313" key="15">
    <source>
        <dbReference type="EMBL" id="RJF71240.1"/>
    </source>
</evidence>